<keyword evidence="2" id="KW-1185">Reference proteome</keyword>
<sequence>MGNEVANLYEIPENGRPLPVAVGSNGVPSAPSGLGQQFPSINPIVQGTTTNIQGRPRLSTTLKSTDASLALLDGVKEVALSSEFVGSSVSTPQVIGAGTAAETPRTLRDVIHCQDKGNAYTIAQKGEFWVLYNYVPANRSFSCDESVTYTTHADFTFLDNLQPLVERWRGPISLALYAPGSDFAATLASIRYLRKCELPLIYEYVTFHVYFEAKHLPKVIPKPSVAAHFDSIDCRQPAPWVNVSVNSLYRSHKKLLYPVNVGRNVARDAAQTHYLLASDIELYPSPGIINAFLEMVLRQDAPLRHSKPKVFPLSLFEVESYVSPPNTKLGLKRRDNWIVMRISHEADAQYCRAGMNNMVLANKNKCGEQ</sequence>
<reference evidence="1 2" key="1">
    <citation type="submission" date="2024-03" db="EMBL/GenBank/DDBJ databases">
        <title>Adaptation during the transition from Ophiocordyceps entomopathogen to insect associate is accompanied by gene loss and intensified selection.</title>
        <authorList>
            <person name="Ward C.M."/>
            <person name="Onetto C.A."/>
            <person name="Borneman A.R."/>
        </authorList>
    </citation>
    <scope>NUCLEOTIDE SEQUENCE [LARGE SCALE GENOMIC DNA]</scope>
    <source>
        <strain evidence="1">AWRI1</strain>
        <tissue evidence="1">Single Adult Female</tissue>
    </source>
</reference>
<evidence type="ECO:0000313" key="2">
    <source>
        <dbReference type="Proteomes" id="UP001367676"/>
    </source>
</evidence>
<name>A0AAN9TLB5_9HEMI</name>
<comment type="caution">
    <text evidence="1">The sequence shown here is derived from an EMBL/GenBank/DDBJ whole genome shotgun (WGS) entry which is preliminary data.</text>
</comment>
<proteinExistence type="predicted"/>
<dbReference type="PANTHER" id="PTHR47412">
    <property type="entry name" value="FI01434P-RELATED"/>
    <property type="match status" value="1"/>
</dbReference>
<organism evidence="1 2">
    <name type="scientific">Parthenolecanium corni</name>
    <dbReference type="NCBI Taxonomy" id="536013"/>
    <lineage>
        <taxon>Eukaryota</taxon>
        <taxon>Metazoa</taxon>
        <taxon>Ecdysozoa</taxon>
        <taxon>Arthropoda</taxon>
        <taxon>Hexapoda</taxon>
        <taxon>Insecta</taxon>
        <taxon>Pterygota</taxon>
        <taxon>Neoptera</taxon>
        <taxon>Paraneoptera</taxon>
        <taxon>Hemiptera</taxon>
        <taxon>Sternorrhyncha</taxon>
        <taxon>Coccoidea</taxon>
        <taxon>Coccidae</taxon>
        <taxon>Parthenolecanium</taxon>
    </lineage>
</organism>
<dbReference type="PANTHER" id="PTHR47412:SF1">
    <property type="entry name" value="FI01434P-RELATED"/>
    <property type="match status" value="1"/>
</dbReference>
<protein>
    <submittedName>
        <fullName evidence="1">Uncharacterized protein</fullName>
    </submittedName>
</protein>
<accession>A0AAN9TLB5</accession>
<gene>
    <name evidence="1" type="ORF">V9T40_009899</name>
</gene>
<dbReference type="Pfam" id="PF13896">
    <property type="entry name" value="Glyco_transf_49"/>
    <property type="match status" value="1"/>
</dbReference>
<dbReference type="Proteomes" id="UP001367676">
    <property type="component" value="Unassembled WGS sequence"/>
</dbReference>
<dbReference type="AlphaFoldDB" id="A0AAN9TLB5"/>
<dbReference type="EMBL" id="JBBCAQ010000017">
    <property type="protein sequence ID" value="KAK7597674.1"/>
    <property type="molecule type" value="Genomic_DNA"/>
</dbReference>
<evidence type="ECO:0000313" key="1">
    <source>
        <dbReference type="EMBL" id="KAK7597674.1"/>
    </source>
</evidence>